<reference evidence="1" key="1">
    <citation type="submission" date="2018-06" db="EMBL/GenBank/DDBJ databases">
        <authorList>
            <person name="Ashton P.M."/>
            <person name="Dallman T."/>
            <person name="Nair S."/>
            <person name="De Pinna E."/>
            <person name="Peters T."/>
            <person name="Grant K."/>
        </authorList>
    </citation>
    <scope>NUCLEOTIDE SEQUENCE [LARGE SCALE GENOMIC DNA]</scope>
    <source>
        <strain evidence="1">462023</strain>
    </source>
</reference>
<comment type="caution">
    <text evidence="1">The sequence shown here is derived from an EMBL/GenBank/DDBJ whole genome shotgun (WGS) entry which is preliminary data.</text>
</comment>
<sequence>MPVRVTGNNASRGGESVVMDGRWGVVVKILSNVIGAKAPCCSTSVTCRKSPGIAISLTTPLEPVQNLQKILQEKAK</sequence>
<evidence type="ECO:0000313" key="1">
    <source>
        <dbReference type="EMBL" id="MJL95906.1"/>
    </source>
</evidence>
<dbReference type="EMBL" id="RTJF01000046">
    <property type="protein sequence ID" value="MJL95906.1"/>
    <property type="molecule type" value="Genomic_DNA"/>
</dbReference>
<dbReference type="Proteomes" id="UP000885382">
    <property type="component" value="Unassembled WGS sequence"/>
</dbReference>
<protein>
    <submittedName>
        <fullName evidence="1">Uncharacterized protein</fullName>
    </submittedName>
</protein>
<organism evidence="1">
    <name type="scientific">Escherichia coli</name>
    <dbReference type="NCBI Taxonomy" id="562"/>
    <lineage>
        <taxon>Bacteria</taxon>
        <taxon>Pseudomonadati</taxon>
        <taxon>Pseudomonadota</taxon>
        <taxon>Gammaproteobacteria</taxon>
        <taxon>Enterobacterales</taxon>
        <taxon>Enterobacteriaceae</taxon>
        <taxon>Escherichia</taxon>
    </lineage>
</organism>
<accession>A0A061KHY4</accession>
<gene>
    <name evidence="1" type="ORF">DNX30_24820</name>
</gene>
<name>A0A061KHY4_ECOLX</name>
<dbReference type="AlphaFoldDB" id="A0A061KHY4"/>
<proteinExistence type="predicted"/>